<dbReference type="AlphaFoldDB" id="A0A7D4SSX1"/>
<sequence length="124" mass="14340">MARRYRRRSRNSAGALIRDSVAVGNRLPWWGSALMGAVFFILFYWMVPIWLENWFESRSTQSPLSGALRLVLEHRIHWVEYLGIVLGLVGAFFAVKNYFFAQRLSKTGETGVGIISRILGRWFD</sequence>
<dbReference type="EMBL" id="CP054020">
    <property type="protein sequence ID" value="QKI89923.1"/>
    <property type="molecule type" value="Genomic_DNA"/>
</dbReference>
<keyword evidence="1" id="KW-0812">Transmembrane</keyword>
<proteinExistence type="predicted"/>
<gene>
    <name evidence="2" type="ORF">HQN79_10220</name>
</gene>
<feature type="transmembrane region" description="Helical" evidence="1">
    <location>
        <begin position="27"/>
        <end position="47"/>
    </location>
</feature>
<evidence type="ECO:0000313" key="3">
    <source>
        <dbReference type="Proteomes" id="UP000504724"/>
    </source>
</evidence>
<organism evidence="2 3">
    <name type="scientific">Thiomicrorhabdus xiamenensis</name>
    <dbReference type="NCBI Taxonomy" id="2739063"/>
    <lineage>
        <taxon>Bacteria</taxon>
        <taxon>Pseudomonadati</taxon>
        <taxon>Pseudomonadota</taxon>
        <taxon>Gammaproteobacteria</taxon>
        <taxon>Thiotrichales</taxon>
        <taxon>Piscirickettsiaceae</taxon>
        <taxon>Thiomicrorhabdus</taxon>
    </lineage>
</organism>
<dbReference type="RefSeq" id="WP_173286204.1">
    <property type="nucleotide sequence ID" value="NZ_CP054020.1"/>
</dbReference>
<dbReference type="KEGG" id="txa:HQN79_10220"/>
<accession>A0A7D4SSX1</accession>
<evidence type="ECO:0000313" key="2">
    <source>
        <dbReference type="EMBL" id="QKI89923.1"/>
    </source>
</evidence>
<name>A0A7D4SSX1_9GAMM</name>
<dbReference type="Proteomes" id="UP000504724">
    <property type="component" value="Chromosome"/>
</dbReference>
<keyword evidence="1" id="KW-1133">Transmembrane helix</keyword>
<reference evidence="2 3" key="1">
    <citation type="submission" date="2020-05" db="EMBL/GenBank/DDBJ databases">
        <title>Thiomicrorhabdus sediminis sp.nov. and Thiomicrorhabdus xiamenensis sp.nov., novel sulfur-oxidizing bacteria isolated from coastal sediment.</title>
        <authorList>
            <person name="Liu X."/>
        </authorList>
    </citation>
    <scope>NUCLEOTIDE SEQUENCE [LARGE SCALE GENOMIC DNA]</scope>
    <source>
        <strain evidence="2 3">G2</strain>
    </source>
</reference>
<evidence type="ECO:0000256" key="1">
    <source>
        <dbReference type="SAM" id="Phobius"/>
    </source>
</evidence>
<feature type="transmembrane region" description="Helical" evidence="1">
    <location>
        <begin position="78"/>
        <end position="99"/>
    </location>
</feature>
<keyword evidence="1" id="KW-0472">Membrane</keyword>
<keyword evidence="3" id="KW-1185">Reference proteome</keyword>
<protein>
    <submittedName>
        <fullName evidence="2">Uncharacterized protein</fullName>
    </submittedName>
</protein>